<protein>
    <recommendedName>
        <fullName evidence="6">Mce-associated membrane protein</fullName>
    </recommendedName>
</protein>
<accession>A0A919SJH4</accession>
<dbReference type="PANTHER" id="PTHR37042:SF4">
    <property type="entry name" value="OUTER MEMBRANE PROTEIN RV1973"/>
    <property type="match status" value="1"/>
</dbReference>
<dbReference type="Proteomes" id="UP000681340">
    <property type="component" value="Unassembled WGS sequence"/>
</dbReference>
<proteinExistence type="predicted"/>
<evidence type="ECO:0000256" key="2">
    <source>
        <dbReference type="ARBA" id="ARBA00023136"/>
    </source>
</evidence>
<feature type="signal peptide" evidence="3">
    <location>
        <begin position="1"/>
        <end position="19"/>
    </location>
</feature>
<evidence type="ECO:0000313" key="5">
    <source>
        <dbReference type="Proteomes" id="UP000681340"/>
    </source>
</evidence>
<comment type="subcellular location">
    <subcellularLocation>
        <location evidence="1">Membrane</location>
    </subcellularLocation>
</comment>
<comment type="caution">
    <text evidence="4">The sequence shown here is derived from an EMBL/GenBank/DDBJ whole genome shotgun (WGS) entry which is preliminary data.</text>
</comment>
<evidence type="ECO:0000256" key="3">
    <source>
        <dbReference type="SAM" id="SignalP"/>
    </source>
</evidence>
<dbReference type="GO" id="GO:0016020">
    <property type="term" value="C:membrane"/>
    <property type="evidence" value="ECO:0007669"/>
    <property type="project" value="UniProtKB-SubCell"/>
</dbReference>
<feature type="chain" id="PRO_5038469151" description="Mce-associated membrane protein" evidence="3">
    <location>
        <begin position="20"/>
        <end position="169"/>
    </location>
</feature>
<keyword evidence="3" id="KW-0732">Signal</keyword>
<keyword evidence="2" id="KW-0472">Membrane</keyword>
<organism evidence="4 5">
    <name type="scientific">Actinoplanes auranticolor</name>
    <dbReference type="NCBI Taxonomy" id="47988"/>
    <lineage>
        <taxon>Bacteria</taxon>
        <taxon>Bacillati</taxon>
        <taxon>Actinomycetota</taxon>
        <taxon>Actinomycetes</taxon>
        <taxon>Micromonosporales</taxon>
        <taxon>Micromonosporaceae</taxon>
        <taxon>Actinoplanes</taxon>
    </lineage>
</organism>
<sequence length="169" mass="17863">MLGACAVVLSGLAAWFAQQAHQVRAAAGTNIALTDNAATSEANGQVVTAVNTLFSYNYNDLDKTQQAARSLLTGKAVCQYDQLFAVVRQHAPQQRLVVTVTVTNSGVQMLTGNRARVLVFATQSDTSTATKQTSTAGAMFAVNAVRQDGSWKVENIDTFNGEARTSSCG</sequence>
<name>A0A919SJH4_9ACTN</name>
<keyword evidence="5" id="KW-1185">Reference proteome</keyword>
<dbReference type="EMBL" id="BOQL01000038">
    <property type="protein sequence ID" value="GIM71808.1"/>
    <property type="molecule type" value="Genomic_DNA"/>
</dbReference>
<gene>
    <name evidence="4" type="ORF">Aau02nite_47820</name>
</gene>
<dbReference type="AlphaFoldDB" id="A0A919SJH4"/>
<dbReference type="PANTHER" id="PTHR37042">
    <property type="entry name" value="OUTER MEMBRANE PROTEIN RV1973"/>
    <property type="match status" value="1"/>
</dbReference>
<evidence type="ECO:0000313" key="4">
    <source>
        <dbReference type="EMBL" id="GIM71808.1"/>
    </source>
</evidence>
<evidence type="ECO:0008006" key="6">
    <source>
        <dbReference type="Google" id="ProtNLM"/>
    </source>
</evidence>
<reference evidence="4" key="1">
    <citation type="submission" date="2021-03" db="EMBL/GenBank/DDBJ databases">
        <title>Whole genome shotgun sequence of Actinoplanes auranticolor NBRC 12245.</title>
        <authorList>
            <person name="Komaki H."/>
            <person name="Tamura T."/>
        </authorList>
    </citation>
    <scope>NUCLEOTIDE SEQUENCE</scope>
    <source>
        <strain evidence="4">NBRC 12245</strain>
    </source>
</reference>
<evidence type="ECO:0000256" key="1">
    <source>
        <dbReference type="ARBA" id="ARBA00004370"/>
    </source>
</evidence>